<dbReference type="AlphaFoldDB" id="A0A323TI66"/>
<evidence type="ECO:0008006" key="6">
    <source>
        <dbReference type="Google" id="ProtNLM"/>
    </source>
</evidence>
<feature type="compositionally biased region" description="Acidic residues" evidence="2">
    <location>
        <begin position="49"/>
        <end position="61"/>
    </location>
</feature>
<feature type="region of interest" description="Disordered" evidence="2">
    <location>
        <begin position="28"/>
        <end position="77"/>
    </location>
</feature>
<evidence type="ECO:0000313" key="4">
    <source>
        <dbReference type="EMBL" id="PYZ94469.1"/>
    </source>
</evidence>
<feature type="compositionally biased region" description="Low complexity" evidence="2">
    <location>
        <begin position="28"/>
        <end position="48"/>
    </location>
</feature>
<gene>
    <name evidence="4" type="ORF">CR194_02750</name>
</gene>
<feature type="coiled-coil region" evidence="1">
    <location>
        <begin position="135"/>
        <end position="206"/>
    </location>
</feature>
<dbReference type="InterPro" id="IPR027304">
    <property type="entry name" value="Trigger_fact/SurA_dom_sf"/>
</dbReference>
<dbReference type="Proteomes" id="UP000248214">
    <property type="component" value="Unassembled WGS sequence"/>
</dbReference>
<reference evidence="4 5" key="1">
    <citation type="submission" date="2017-10" db="EMBL/GenBank/DDBJ databases">
        <title>Bacillus sp. nov., a halophilic bacterium isolated from a Keqin Lake.</title>
        <authorList>
            <person name="Wang H."/>
        </authorList>
    </citation>
    <scope>NUCLEOTIDE SEQUENCE [LARGE SCALE GENOMIC DNA]</scope>
    <source>
        <strain evidence="4 5">KQ-12</strain>
    </source>
</reference>
<organism evidence="4 5">
    <name type="scientific">Salipaludibacillus keqinensis</name>
    <dbReference type="NCBI Taxonomy" id="2045207"/>
    <lineage>
        <taxon>Bacteria</taxon>
        <taxon>Bacillati</taxon>
        <taxon>Bacillota</taxon>
        <taxon>Bacilli</taxon>
        <taxon>Bacillales</taxon>
        <taxon>Bacillaceae</taxon>
    </lineage>
</organism>
<name>A0A323TI66_9BACI</name>
<feature type="chain" id="PRO_5016420130" description="Peptidylprolyl isomerase" evidence="3">
    <location>
        <begin position="22"/>
        <end position="271"/>
    </location>
</feature>
<keyword evidence="3" id="KW-0732">Signal</keyword>
<dbReference type="RefSeq" id="WP_110608102.1">
    <property type="nucleotide sequence ID" value="NZ_PDOD01000001.1"/>
</dbReference>
<dbReference type="OrthoDB" id="2972868at2"/>
<evidence type="ECO:0000313" key="5">
    <source>
        <dbReference type="Proteomes" id="UP000248214"/>
    </source>
</evidence>
<protein>
    <recommendedName>
        <fullName evidence="6">Peptidylprolyl isomerase</fullName>
    </recommendedName>
</protein>
<dbReference type="SUPFAM" id="SSF109998">
    <property type="entry name" value="Triger factor/SurA peptide-binding domain-like"/>
    <property type="match status" value="1"/>
</dbReference>
<comment type="caution">
    <text evidence="4">The sequence shown here is derived from an EMBL/GenBank/DDBJ whole genome shotgun (WGS) entry which is preliminary data.</text>
</comment>
<evidence type="ECO:0000256" key="3">
    <source>
        <dbReference type="SAM" id="SignalP"/>
    </source>
</evidence>
<dbReference type="PROSITE" id="PS51257">
    <property type="entry name" value="PROKAR_LIPOPROTEIN"/>
    <property type="match status" value="1"/>
</dbReference>
<dbReference type="Pfam" id="PF13624">
    <property type="entry name" value="SurA_N_3"/>
    <property type="match status" value="1"/>
</dbReference>
<sequence>MKRFNRKALLALPLSAALVLAACGDDNNENGNSNNEEGAVNQENSVNNDDTETDNNTETDSNENIAMNGEQDMESDPDETIATVNGEEIVMADMQAQMAQFEQMIAQSGGEMEDEETAEILMQMQQQVLDNLINQEVLTQKADELDINVDEEEIEEAVDAELEQIKAQFEDEEQLEEILEAENTSMEEIEEDIREFYTESMKIEELLTLNHVDEDELSVSEEEVRERYDQMAMQNPEIGEFEDMEDELEEEVKEQKYVEQLREEADIEILI</sequence>
<accession>A0A323TI66</accession>
<evidence type="ECO:0000256" key="1">
    <source>
        <dbReference type="SAM" id="Coils"/>
    </source>
</evidence>
<keyword evidence="1" id="KW-0175">Coiled coil</keyword>
<dbReference type="Gene3D" id="1.10.4030.10">
    <property type="entry name" value="Porin chaperone SurA, peptide-binding domain"/>
    <property type="match status" value="1"/>
</dbReference>
<feature type="signal peptide" evidence="3">
    <location>
        <begin position="1"/>
        <end position="21"/>
    </location>
</feature>
<proteinExistence type="predicted"/>
<dbReference type="EMBL" id="PDOD01000001">
    <property type="protein sequence ID" value="PYZ94469.1"/>
    <property type="molecule type" value="Genomic_DNA"/>
</dbReference>
<evidence type="ECO:0000256" key="2">
    <source>
        <dbReference type="SAM" id="MobiDB-lite"/>
    </source>
</evidence>
<keyword evidence="5" id="KW-1185">Reference proteome</keyword>